<sequence>MMESAIPLGRRVVNRIVDLLHQLYVSIVIFTSTGQGKAGFGLTVFVVALAIAAPLFPYPGPKWSNVALQFIPPSTKPSLWYILGTDYLGIPLLLDIIWGLRYFLEIGAIAGVLQVAIGTFLGLLAGYLGGFTDRALNFVFNLLLTIPTFALWLILAVIFRSGNPVILGFILGILSWAGLARSIRAAALSAKNKDYVEASRLLGLNSLSIIANDIMPAITPYIVMNFMLSIVGGFYGAMGLAFLGLIPYSNINWGAIMGNAFYQEAAIFSPTGTIPVVILIVIQTVILMGFVYFANASVYIFDPKRRREVEIKLASKRRAVR</sequence>
<proteinExistence type="inferred from homology"/>
<feature type="transmembrane region" description="Helical" evidence="5">
    <location>
        <begin position="12"/>
        <end position="32"/>
    </location>
</feature>
<dbReference type="PROSITE" id="PS50928">
    <property type="entry name" value="ABC_TM1"/>
    <property type="match status" value="1"/>
</dbReference>
<reference evidence="7 8" key="1">
    <citation type="submission" date="2007-10" db="EMBL/GenBank/DDBJ databases">
        <title>Complete sequence of Caldivirga maquilingensis IC-167.</title>
        <authorList>
            <consortium name="US DOE Joint Genome Institute"/>
            <person name="Copeland A."/>
            <person name="Lucas S."/>
            <person name="Lapidus A."/>
            <person name="Barry K."/>
            <person name="Glavina del Rio T."/>
            <person name="Dalin E."/>
            <person name="Tice H."/>
            <person name="Pitluck S."/>
            <person name="Saunders E."/>
            <person name="Brettin T."/>
            <person name="Bruce D."/>
            <person name="Detter J.C."/>
            <person name="Han C."/>
            <person name="Schmutz J."/>
            <person name="Larimer F."/>
            <person name="Land M."/>
            <person name="Hauser L."/>
            <person name="Kyrpides N."/>
            <person name="Ivanova N."/>
            <person name="Biddle J.F."/>
            <person name="Zhang Z."/>
            <person name="Fitz-Gibbon S.T."/>
            <person name="Lowe T.M."/>
            <person name="Saltikov C."/>
            <person name="House C.H."/>
            <person name="Richardson P."/>
        </authorList>
    </citation>
    <scope>NUCLEOTIDE SEQUENCE [LARGE SCALE GENOMIC DNA]</scope>
    <source>
        <strain evidence="8">ATCC 700844 / DSM 13496 / JCM 10307 / IC-167</strain>
    </source>
</reference>
<dbReference type="GO" id="GO:0005886">
    <property type="term" value="C:plasma membrane"/>
    <property type="evidence" value="ECO:0007669"/>
    <property type="project" value="UniProtKB-SubCell"/>
</dbReference>
<dbReference type="STRING" id="397948.Cmaq_0696"/>
<evidence type="ECO:0000256" key="2">
    <source>
        <dbReference type="ARBA" id="ARBA00022692"/>
    </source>
</evidence>
<feature type="transmembrane region" description="Helical" evidence="5">
    <location>
        <begin position="79"/>
        <end position="100"/>
    </location>
</feature>
<dbReference type="EMBL" id="CP000852">
    <property type="protein sequence ID" value="ABW01533.1"/>
    <property type="molecule type" value="Genomic_DNA"/>
</dbReference>
<dbReference type="HOGENOM" id="CLU_028518_8_0_2"/>
<evidence type="ECO:0000259" key="6">
    <source>
        <dbReference type="PROSITE" id="PS50928"/>
    </source>
</evidence>
<keyword evidence="4 5" id="KW-0472">Membrane</keyword>
<dbReference type="InterPro" id="IPR035906">
    <property type="entry name" value="MetI-like_sf"/>
</dbReference>
<dbReference type="SUPFAM" id="SSF161098">
    <property type="entry name" value="MetI-like"/>
    <property type="match status" value="1"/>
</dbReference>
<evidence type="ECO:0000256" key="4">
    <source>
        <dbReference type="ARBA" id="ARBA00023136"/>
    </source>
</evidence>
<organism evidence="7 8">
    <name type="scientific">Caldivirga maquilingensis (strain ATCC 700844 / DSM 13496 / JCM 10307 / IC-167)</name>
    <dbReference type="NCBI Taxonomy" id="397948"/>
    <lineage>
        <taxon>Archaea</taxon>
        <taxon>Thermoproteota</taxon>
        <taxon>Thermoprotei</taxon>
        <taxon>Thermoproteales</taxon>
        <taxon>Thermoproteaceae</taxon>
        <taxon>Caldivirga</taxon>
    </lineage>
</organism>
<dbReference type="Gene3D" id="1.10.3720.10">
    <property type="entry name" value="MetI-like"/>
    <property type="match status" value="1"/>
</dbReference>
<dbReference type="PANTHER" id="PTHR43839:SF1">
    <property type="entry name" value="OPPC IN A BINDING PROTEIN-DEPENDENT TRANSPORT SYSTEM"/>
    <property type="match status" value="1"/>
</dbReference>
<comment type="subcellular location">
    <subcellularLocation>
        <location evidence="5">Cell membrane</location>
        <topology evidence="5">Multi-pass membrane protein</topology>
    </subcellularLocation>
    <subcellularLocation>
        <location evidence="1">Membrane</location>
        <topology evidence="1">Multi-pass membrane protein</topology>
    </subcellularLocation>
</comment>
<dbReference type="OrthoDB" id="312811at2157"/>
<comment type="similarity">
    <text evidence="5">Belongs to the binding-protein-dependent transport system permease family.</text>
</comment>
<feature type="transmembrane region" description="Helical" evidence="5">
    <location>
        <begin position="165"/>
        <end position="183"/>
    </location>
</feature>
<evidence type="ECO:0000256" key="1">
    <source>
        <dbReference type="ARBA" id="ARBA00004141"/>
    </source>
</evidence>
<feature type="transmembrane region" description="Helical" evidence="5">
    <location>
        <begin position="135"/>
        <end position="159"/>
    </location>
</feature>
<dbReference type="GeneID" id="5709827"/>
<feature type="transmembrane region" description="Helical" evidence="5">
    <location>
        <begin position="38"/>
        <end position="58"/>
    </location>
</feature>
<dbReference type="Proteomes" id="UP000001137">
    <property type="component" value="Chromosome"/>
</dbReference>
<dbReference type="eggNOG" id="arCOG00748">
    <property type="taxonomic scope" value="Archaea"/>
</dbReference>
<evidence type="ECO:0000256" key="5">
    <source>
        <dbReference type="RuleBase" id="RU363032"/>
    </source>
</evidence>
<name>A8MCM7_CALMQ</name>
<keyword evidence="2 5" id="KW-0812">Transmembrane</keyword>
<feature type="transmembrane region" description="Helical" evidence="5">
    <location>
        <begin position="222"/>
        <end position="246"/>
    </location>
</feature>
<feature type="transmembrane region" description="Helical" evidence="5">
    <location>
        <begin position="276"/>
        <end position="301"/>
    </location>
</feature>
<protein>
    <submittedName>
        <fullName evidence="7">Binding-protein-dependent transport systems inner membrane component</fullName>
    </submittedName>
</protein>
<dbReference type="GO" id="GO:0055085">
    <property type="term" value="P:transmembrane transport"/>
    <property type="evidence" value="ECO:0007669"/>
    <property type="project" value="InterPro"/>
</dbReference>
<dbReference type="AlphaFoldDB" id="A8MCM7"/>
<evidence type="ECO:0000313" key="7">
    <source>
        <dbReference type="EMBL" id="ABW01533.1"/>
    </source>
</evidence>
<dbReference type="PANTHER" id="PTHR43839">
    <property type="entry name" value="OPPC IN A BINDING PROTEIN-DEPENDENT TRANSPORT SYSTEM"/>
    <property type="match status" value="1"/>
</dbReference>
<dbReference type="RefSeq" id="WP_012185753.1">
    <property type="nucleotide sequence ID" value="NC_009954.1"/>
</dbReference>
<accession>A8MCM7</accession>
<evidence type="ECO:0000313" key="8">
    <source>
        <dbReference type="Proteomes" id="UP000001137"/>
    </source>
</evidence>
<evidence type="ECO:0000256" key="3">
    <source>
        <dbReference type="ARBA" id="ARBA00022989"/>
    </source>
</evidence>
<keyword evidence="3 5" id="KW-1133">Transmembrane helix</keyword>
<dbReference type="KEGG" id="cma:Cmaq_0696"/>
<dbReference type="CDD" id="cd06261">
    <property type="entry name" value="TM_PBP2"/>
    <property type="match status" value="1"/>
</dbReference>
<feature type="domain" description="ABC transmembrane type-1" evidence="6">
    <location>
        <begin position="100"/>
        <end position="292"/>
    </location>
</feature>
<feature type="transmembrane region" description="Helical" evidence="5">
    <location>
        <begin position="106"/>
        <end position="128"/>
    </location>
</feature>
<gene>
    <name evidence="7" type="ordered locus">Cmaq_0696</name>
</gene>
<dbReference type="Pfam" id="PF00528">
    <property type="entry name" value="BPD_transp_1"/>
    <property type="match status" value="1"/>
</dbReference>
<keyword evidence="8" id="KW-1185">Reference proteome</keyword>
<keyword evidence="5" id="KW-0813">Transport</keyword>
<dbReference type="InterPro" id="IPR000515">
    <property type="entry name" value="MetI-like"/>
</dbReference>